<dbReference type="InterPro" id="IPR036249">
    <property type="entry name" value="Thioredoxin-like_sf"/>
</dbReference>
<dbReference type="GO" id="GO:0016209">
    <property type="term" value="F:antioxidant activity"/>
    <property type="evidence" value="ECO:0007669"/>
    <property type="project" value="InterPro"/>
</dbReference>
<dbReference type="SUPFAM" id="SSF52833">
    <property type="entry name" value="Thioredoxin-like"/>
    <property type="match status" value="1"/>
</dbReference>
<sequence>MQSLSFAKLYPPRLNQLNNKYKSLGIPLIAISSTDTIQFEEDTYLKMIAKSAAEDFNFPYLYDNQQVVAKNFGAQKTPHAYVIWKEQNKWVVKYNGAIDDNGAEPEKVQINYVVEAVEALLNDKKISIVETKSIGCQIRFRK</sequence>
<dbReference type="AlphaFoldDB" id="A0A9D7SBJ0"/>
<evidence type="ECO:0000259" key="1">
    <source>
        <dbReference type="Pfam" id="PF00578"/>
    </source>
</evidence>
<comment type="caution">
    <text evidence="2">The sequence shown here is derived from an EMBL/GenBank/DDBJ whole genome shotgun (WGS) entry which is preliminary data.</text>
</comment>
<dbReference type="Pfam" id="PF00578">
    <property type="entry name" value="AhpC-TSA"/>
    <property type="match status" value="1"/>
</dbReference>
<dbReference type="Gene3D" id="3.40.30.10">
    <property type="entry name" value="Glutaredoxin"/>
    <property type="match status" value="1"/>
</dbReference>
<organism evidence="2 3">
    <name type="scientific">Candidatus Defluviibacterium haderslevense</name>
    <dbReference type="NCBI Taxonomy" id="2981993"/>
    <lineage>
        <taxon>Bacteria</taxon>
        <taxon>Pseudomonadati</taxon>
        <taxon>Bacteroidota</taxon>
        <taxon>Saprospiria</taxon>
        <taxon>Saprospirales</taxon>
        <taxon>Saprospiraceae</taxon>
        <taxon>Candidatus Defluviibacterium</taxon>
    </lineage>
</organism>
<dbReference type="GO" id="GO:0016491">
    <property type="term" value="F:oxidoreductase activity"/>
    <property type="evidence" value="ECO:0007669"/>
    <property type="project" value="InterPro"/>
</dbReference>
<dbReference type="InterPro" id="IPR000866">
    <property type="entry name" value="AhpC/TSA"/>
</dbReference>
<evidence type="ECO:0000313" key="3">
    <source>
        <dbReference type="Proteomes" id="UP000808349"/>
    </source>
</evidence>
<dbReference type="InterPro" id="IPR047262">
    <property type="entry name" value="PRX-like1"/>
</dbReference>
<gene>
    <name evidence="2" type="ORF">IPO85_14150</name>
</gene>
<dbReference type="EMBL" id="JADKFW010000012">
    <property type="protein sequence ID" value="MBK9718625.1"/>
    <property type="molecule type" value="Genomic_DNA"/>
</dbReference>
<feature type="domain" description="Alkyl hydroperoxide reductase subunit C/ Thiol specific antioxidant" evidence="1">
    <location>
        <begin position="12"/>
        <end position="86"/>
    </location>
</feature>
<evidence type="ECO:0000313" key="2">
    <source>
        <dbReference type="EMBL" id="MBK9718625.1"/>
    </source>
</evidence>
<dbReference type="PANTHER" id="PTHR43640:SF1">
    <property type="entry name" value="THIOREDOXIN-DEPENDENT PEROXIREDOXIN"/>
    <property type="match status" value="1"/>
</dbReference>
<dbReference type="Proteomes" id="UP000808349">
    <property type="component" value="Unassembled WGS sequence"/>
</dbReference>
<dbReference type="PANTHER" id="PTHR43640">
    <property type="entry name" value="OS07G0260300 PROTEIN"/>
    <property type="match status" value="1"/>
</dbReference>
<proteinExistence type="predicted"/>
<protein>
    <submittedName>
        <fullName evidence="2">Redoxin domain-containing protein</fullName>
    </submittedName>
</protein>
<reference evidence="2 3" key="1">
    <citation type="submission" date="2020-10" db="EMBL/GenBank/DDBJ databases">
        <title>Connecting structure to function with the recovery of over 1000 high-quality activated sludge metagenome-assembled genomes encoding full-length rRNA genes using long-read sequencing.</title>
        <authorList>
            <person name="Singleton C.M."/>
            <person name="Petriglieri F."/>
            <person name="Kristensen J.M."/>
            <person name="Kirkegaard R.H."/>
            <person name="Michaelsen T.Y."/>
            <person name="Andersen M.H."/>
            <person name="Karst S.M."/>
            <person name="Dueholm M.S."/>
            <person name="Nielsen P.H."/>
            <person name="Albertsen M."/>
        </authorList>
    </citation>
    <scope>NUCLEOTIDE SEQUENCE [LARGE SCALE GENOMIC DNA]</scope>
    <source>
        <strain evidence="2">Ribe_18-Q3-R11-54_BAT3C.373</strain>
    </source>
</reference>
<accession>A0A9D7SBJ0</accession>
<name>A0A9D7SBJ0_9BACT</name>